<dbReference type="Proteomes" id="UP000265520">
    <property type="component" value="Unassembled WGS sequence"/>
</dbReference>
<comment type="caution">
    <text evidence="1">The sequence shown here is derived from an EMBL/GenBank/DDBJ whole genome shotgun (WGS) entry which is preliminary data.</text>
</comment>
<keyword evidence="2" id="KW-1185">Reference proteome</keyword>
<dbReference type="EMBL" id="LXQA010348921">
    <property type="protein sequence ID" value="MCI45811.1"/>
    <property type="molecule type" value="Genomic_DNA"/>
</dbReference>
<dbReference type="AlphaFoldDB" id="A0A392SA90"/>
<evidence type="ECO:0000313" key="2">
    <source>
        <dbReference type="Proteomes" id="UP000265520"/>
    </source>
</evidence>
<protein>
    <submittedName>
        <fullName evidence="1">Uncharacterized protein</fullName>
    </submittedName>
</protein>
<proteinExistence type="predicted"/>
<accession>A0A392SA90</accession>
<evidence type="ECO:0000313" key="1">
    <source>
        <dbReference type="EMBL" id="MCI45811.1"/>
    </source>
</evidence>
<sequence>EEGMEKVLLAARGAGVGGARRRAMKNCLWILCYRRAAQLHPARGA</sequence>
<organism evidence="1 2">
    <name type="scientific">Trifolium medium</name>
    <dbReference type="NCBI Taxonomy" id="97028"/>
    <lineage>
        <taxon>Eukaryota</taxon>
        <taxon>Viridiplantae</taxon>
        <taxon>Streptophyta</taxon>
        <taxon>Embryophyta</taxon>
        <taxon>Tracheophyta</taxon>
        <taxon>Spermatophyta</taxon>
        <taxon>Magnoliopsida</taxon>
        <taxon>eudicotyledons</taxon>
        <taxon>Gunneridae</taxon>
        <taxon>Pentapetalae</taxon>
        <taxon>rosids</taxon>
        <taxon>fabids</taxon>
        <taxon>Fabales</taxon>
        <taxon>Fabaceae</taxon>
        <taxon>Papilionoideae</taxon>
        <taxon>50 kb inversion clade</taxon>
        <taxon>NPAAA clade</taxon>
        <taxon>Hologalegina</taxon>
        <taxon>IRL clade</taxon>
        <taxon>Trifolieae</taxon>
        <taxon>Trifolium</taxon>
    </lineage>
</organism>
<name>A0A392SA90_9FABA</name>
<reference evidence="1 2" key="1">
    <citation type="journal article" date="2018" name="Front. Plant Sci.">
        <title>Red Clover (Trifolium pratense) and Zigzag Clover (T. medium) - A Picture of Genomic Similarities and Differences.</title>
        <authorList>
            <person name="Dluhosova J."/>
            <person name="Istvanek J."/>
            <person name="Nedelnik J."/>
            <person name="Repkova J."/>
        </authorList>
    </citation>
    <scope>NUCLEOTIDE SEQUENCE [LARGE SCALE GENOMIC DNA]</scope>
    <source>
        <strain evidence="2">cv. 10/8</strain>
        <tissue evidence="1">Leaf</tissue>
    </source>
</reference>
<feature type="non-terminal residue" evidence="1">
    <location>
        <position position="1"/>
    </location>
</feature>